<gene>
    <name evidence="3" type="ORF">BDZ90DRAFT_231919</name>
</gene>
<accession>A0A316UV03</accession>
<feature type="coiled-coil region" evidence="1">
    <location>
        <begin position="42"/>
        <end position="83"/>
    </location>
</feature>
<dbReference type="EMBL" id="KZ819666">
    <property type="protein sequence ID" value="PWN28161.1"/>
    <property type="molecule type" value="Genomic_DNA"/>
</dbReference>
<keyword evidence="4" id="KW-1185">Reference proteome</keyword>
<proteinExistence type="predicted"/>
<dbReference type="RefSeq" id="XP_025362773.1">
    <property type="nucleotide sequence ID" value="XM_025506052.1"/>
</dbReference>
<sequence>MSGQAGIPSGAGAAPSNGASGNVLPDIGTGASGSLDVGGSILAELEGKIAQTQESVQVKSKELDELEERLRQAEARKQELEAKGVGQS</sequence>
<reference evidence="3 4" key="1">
    <citation type="journal article" date="2018" name="Mol. Biol. Evol.">
        <title>Broad Genomic Sampling Reveals a Smut Pathogenic Ancestry of the Fungal Clade Ustilaginomycotina.</title>
        <authorList>
            <person name="Kijpornyongpan T."/>
            <person name="Mondo S.J."/>
            <person name="Barry K."/>
            <person name="Sandor L."/>
            <person name="Lee J."/>
            <person name="Lipzen A."/>
            <person name="Pangilinan J."/>
            <person name="LaButti K."/>
            <person name="Hainaut M."/>
            <person name="Henrissat B."/>
            <person name="Grigoriev I.V."/>
            <person name="Spatafora J.W."/>
            <person name="Aime M.C."/>
        </authorList>
    </citation>
    <scope>NUCLEOTIDE SEQUENCE [LARGE SCALE GENOMIC DNA]</scope>
    <source>
        <strain evidence="3 4">MCA 5214</strain>
    </source>
</reference>
<keyword evidence="1" id="KW-0175">Coiled coil</keyword>
<evidence type="ECO:0000256" key="1">
    <source>
        <dbReference type="SAM" id="Coils"/>
    </source>
</evidence>
<protein>
    <submittedName>
        <fullName evidence="3">Uncharacterized protein</fullName>
    </submittedName>
</protein>
<evidence type="ECO:0000256" key="2">
    <source>
        <dbReference type="SAM" id="MobiDB-lite"/>
    </source>
</evidence>
<feature type="region of interest" description="Disordered" evidence="2">
    <location>
        <begin position="1"/>
        <end position="30"/>
    </location>
</feature>
<organism evidence="3 4">
    <name type="scientific">Jaminaea rosea</name>
    <dbReference type="NCBI Taxonomy" id="1569628"/>
    <lineage>
        <taxon>Eukaryota</taxon>
        <taxon>Fungi</taxon>
        <taxon>Dikarya</taxon>
        <taxon>Basidiomycota</taxon>
        <taxon>Ustilaginomycotina</taxon>
        <taxon>Exobasidiomycetes</taxon>
        <taxon>Microstromatales</taxon>
        <taxon>Microstromatales incertae sedis</taxon>
        <taxon>Jaminaea</taxon>
    </lineage>
</organism>
<dbReference type="AlphaFoldDB" id="A0A316UV03"/>
<dbReference type="GeneID" id="37027875"/>
<evidence type="ECO:0000313" key="3">
    <source>
        <dbReference type="EMBL" id="PWN28161.1"/>
    </source>
</evidence>
<evidence type="ECO:0000313" key="4">
    <source>
        <dbReference type="Proteomes" id="UP000245884"/>
    </source>
</evidence>
<name>A0A316UV03_9BASI</name>
<feature type="compositionally biased region" description="Low complexity" evidence="2">
    <location>
        <begin position="1"/>
        <end position="22"/>
    </location>
</feature>
<dbReference type="Proteomes" id="UP000245884">
    <property type="component" value="Unassembled WGS sequence"/>
</dbReference>